<dbReference type="GO" id="GO:0009279">
    <property type="term" value="C:cell outer membrane"/>
    <property type="evidence" value="ECO:0007669"/>
    <property type="project" value="UniProtKB-SubCell"/>
</dbReference>
<evidence type="ECO:0000256" key="2">
    <source>
        <dbReference type="ARBA" id="ARBA00006275"/>
    </source>
</evidence>
<keyword evidence="4" id="KW-0472">Membrane</keyword>
<dbReference type="Proteomes" id="UP000438760">
    <property type="component" value="Unassembled WGS sequence"/>
</dbReference>
<sequence length="508" mass="57441">MKKIIMLALGAGLFLGSCSKDFLDVSSTRYLSKSDMDKISDYSTHLKDATLYGLYAYNIKAFAGGTTGHDDFGQKGFDIYTDMLSGDMNLNSNIYGWYSNIANFSEMENYASNPNYKPWRFYYFMIRSTNQIIGSLAGEDGTKIPESNKDKVVLAEAKAIRAYMYYNLVNMYTLGYDANQKVLPIYKTATLINQPSKPTKEVYEFMVSDLKESMELFESANATETRIDRITVDYMVTKGILAYVYASQGDAASLVESARLSKELIDSGNYPLATKEGLLKGFNKTSENPNWLWGGRITTQTDLDLVSWWGQVDVFTYSYAGVGDTKGMSKELYESIKDEDVRKKQFVFDKVTDNNGETESFGDNAYIPAGKFYASTGKFHLKQRIIESDYVFMRIEEMYLLNAEVNARLGNDADAKQVLKDMLDIRLGDTSFVDGLSGDKLVDEILHQTSIELWGEGKIYAAVKRNKKSFTYGSNHLSHPKQTFNYDDPRLTFKVPQSELLNNPVYND</sequence>
<reference evidence="8 9" key="1">
    <citation type="submission" date="2019-11" db="EMBL/GenBank/DDBJ databases">
        <title>Genome of Strain BIT-d1.</title>
        <authorList>
            <person name="Yang Y."/>
        </authorList>
    </citation>
    <scope>NUCLEOTIDE SEQUENCE [LARGE SCALE GENOMIC DNA]</scope>
    <source>
        <strain evidence="8 9">BIT-d1</strain>
    </source>
</reference>
<evidence type="ECO:0000259" key="7">
    <source>
        <dbReference type="Pfam" id="PF14322"/>
    </source>
</evidence>
<dbReference type="OrthoDB" id="1100079at2"/>
<dbReference type="InterPro" id="IPR012944">
    <property type="entry name" value="SusD_RagB_dom"/>
</dbReference>
<keyword evidence="3" id="KW-0732">Signal</keyword>
<evidence type="ECO:0000256" key="5">
    <source>
        <dbReference type="ARBA" id="ARBA00023237"/>
    </source>
</evidence>
<dbReference type="Pfam" id="PF14322">
    <property type="entry name" value="SusD-like_3"/>
    <property type="match status" value="1"/>
</dbReference>
<protein>
    <submittedName>
        <fullName evidence="8">RagB/SusD family nutrient uptake outer membrane protein</fullName>
    </submittedName>
</protein>
<dbReference type="PROSITE" id="PS51257">
    <property type="entry name" value="PROKAR_LIPOPROTEIN"/>
    <property type="match status" value="1"/>
</dbReference>
<evidence type="ECO:0000256" key="1">
    <source>
        <dbReference type="ARBA" id="ARBA00004442"/>
    </source>
</evidence>
<feature type="domain" description="SusD-like N-terminal" evidence="7">
    <location>
        <begin position="81"/>
        <end position="218"/>
    </location>
</feature>
<name>A0A6I3LMS2_9FLAO</name>
<comment type="caution">
    <text evidence="8">The sequence shown here is derived from an EMBL/GenBank/DDBJ whole genome shotgun (WGS) entry which is preliminary data.</text>
</comment>
<accession>A0A6I3LMS2</accession>
<evidence type="ECO:0000259" key="6">
    <source>
        <dbReference type="Pfam" id="PF07980"/>
    </source>
</evidence>
<dbReference type="Gene3D" id="1.25.40.390">
    <property type="match status" value="1"/>
</dbReference>
<keyword evidence="5" id="KW-0998">Cell outer membrane</keyword>
<dbReference type="InterPro" id="IPR011990">
    <property type="entry name" value="TPR-like_helical_dom_sf"/>
</dbReference>
<keyword evidence="9" id="KW-1185">Reference proteome</keyword>
<proteinExistence type="inferred from homology"/>
<dbReference type="AlphaFoldDB" id="A0A6I3LMS2"/>
<dbReference type="Pfam" id="PF07980">
    <property type="entry name" value="SusD_RagB"/>
    <property type="match status" value="1"/>
</dbReference>
<gene>
    <name evidence="8" type="ORF">GJV76_11700</name>
</gene>
<evidence type="ECO:0000256" key="3">
    <source>
        <dbReference type="ARBA" id="ARBA00022729"/>
    </source>
</evidence>
<evidence type="ECO:0000313" key="9">
    <source>
        <dbReference type="Proteomes" id="UP000438760"/>
    </source>
</evidence>
<comment type="subcellular location">
    <subcellularLocation>
        <location evidence="1">Cell outer membrane</location>
    </subcellularLocation>
</comment>
<evidence type="ECO:0000313" key="8">
    <source>
        <dbReference type="EMBL" id="MTG98786.1"/>
    </source>
</evidence>
<dbReference type="InterPro" id="IPR033985">
    <property type="entry name" value="SusD-like_N"/>
</dbReference>
<dbReference type="EMBL" id="WMJX01000029">
    <property type="protein sequence ID" value="MTG98786.1"/>
    <property type="molecule type" value="Genomic_DNA"/>
</dbReference>
<dbReference type="SUPFAM" id="SSF48452">
    <property type="entry name" value="TPR-like"/>
    <property type="match status" value="1"/>
</dbReference>
<organism evidence="8 9">
    <name type="scientific">Myroides albus</name>
    <dbReference type="NCBI Taxonomy" id="2562892"/>
    <lineage>
        <taxon>Bacteria</taxon>
        <taxon>Pseudomonadati</taxon>
        <taxon>Bacteroidota</taxon>
        <taxon>Flavobacteriia</taxon>
        <taxon>Flavobacteriales</taxon>
        <taxon>Flavobacteriaceae</taxon>
        <taxon>Myroides</taxon>
    </lineage>
</organism>
<feature type="domain" description="RagB/SusD" evidence="6">
    <location>
        <begin position="365"/>
        <end position="486"/>
    </location>
</feature>
<evidence type="ECO:0000256" key="4">
    <source>
        <dbReference type="ARBA" id="ARBA00023136"/>
    </source>
</evidence>
<comment type="similarity">
    <text evidence="2">Belongs to the SusD family.</text>
</comment>
<dbReference type="RefSeq" id="WP_155092806.1">
    <property type="nucleotide sequence ID" value="NZ_WMJX01000029.1"/>
</dbReference>